<proteinExistence type="predicted"/>
<dbReference type="InterPro" id="IPR004942">
    <property type="entry name" value="Roadblock/LAMTOR2_dom"/>
</dbReference>
<dbReference type="RefSeq" id="WP_165108961.1">
    <property type="nucleotide sequence ID" value="NZ_JAAKYA010000089.1"/>
</dbReference>
<protein>
    <recommendedName>
        <fullName evidence="1">Roadblock/LAMTOR2 domain-containing protein</fullName>
    </recommendedName>
</protein>
<comment type="caution">
    <text evidence="2">The sequence shown here is derived from an EMBL/GenBank/DDBJ whole genome shotgun (WGS) entry which is preliminary data.</text>
</comment>
<evidence type="ECO:0000313" key="2">
    <source>
        <dbReference type="EMBL" id="NGO40399.1"/>
    </source>
</evidence>
<dbReference type="GO" id="GO:0032008">
    <property type="term" value="P:positive regulation of TOR signaling"/>
    <property type="evidence" value="ECO:0007669"/>
    <property type="project" value="InterPro"/>
</dbReference>
<dbReference type="InterPro" id="IPR037587">
    <property type="entry name" value="LAMTOR2-like"/>
</dbReference>
<dbReference type="SMART" id="SM00960">
    <property type="entry name" value="Robl_LC7"/>
    <property type="match status" value="1"/>
</dbReference>
<dbReference type="Pfam" id="PF03259">
    <property type="entry name" value="Robl_LC7"/>
    <property type="match status" value="1"/>
</dbReference>
<name>A0A6M1RS90_9BACT</name>
<feature type="domain" description="Roadblock/LAMTOR2" evidence="1">
    <location>
        <begin position="15"/>
        <end position="104"/>
    </location>
</feature>
<gene>
    <name evidence="2" type="ORF">G4L39_13500</name>
</gene>
<reference evidence="2 3" key="1">
    <citation type="submission" date="2020-02" db="EMBL/GenBank/DDBJ databases">
        <title>Draft genome sequence of Limisphaera ngatamarikiensis NGM72.4T, a thermophilic Verrucomicrobia grouped in subdivision 3.</title>
        <authorList>
            <person name="Carere C.R."/>
            <person name="Steen J."/>
            <person name="Hugenholtz P."/>
            <person name="Stott M.B."/>
        </authorList>
    </citation>
    <scope>NUCLEOTIDE SEQUENCE [LARGE SCALE GENOMIC DNA]</scope>
    <source>
        <strain evidence="2 3">NGM72.4</strain>
    </source>
</reference>
<dbReference type="Gene3D" id="3.30.450.30">
    <property type="entry name" value="Dynein light chain 2a, cytoplasmic"/>
    <property type="match status" value="1"/>
</dbReference>
<evidence type="ECO:0000313" key="3">
    <source>
        <dbReference type="Proteomes" id="UP000477311"/>
    </source>
</evidence>
<dbReference type="EMBL" id="JAAKYA010000089">
    <property type="protein sequence ID" value="NGO40399.1"/>
    <property type="molecule type" value="Genomic_DNA"/>
</dbReference>
<evidence type="ECO:0000259" key="1">
    <source>
        <dbReference type="SMART" id="SM00960"/>
    </source>
</evidence>
<dbReference type="SUPFAM" id="SSF103196">
    <property type="entry name" value="Roadblock/LC7 domain"/>
    <property type="match status" value="1"/>
</dbReference>
<sequence length="159" mass="17389">MAALPQLLESDVQVLDAVLRELLTQCEATAVLLTDQAGFLITHQGDDRRFDLTTMAALAAGAFMANQSIANLLQESNFSSTYQQGEHYSLFMRCVDNACMLLVVFPAKGSVGAVKYYANAACERLAAQLRIARERNPAAGLDLAELNLLDSETLFRRKS</sequence>
<dbReference type="GO" id="GO:0005085">
    <property type="term" value="F:guanyl-nucleotide exchange factor activity"/>
    <property type="evidence" value="ECO:0007669"/>
    <property type="project" value="InterPro"/>
</dbReference>
<organism evidence="2 3">
    <name type="scientific">Limisphaera ngatamarikiensis</name>
    <dbReference type="NCBI Taxonomy" id="1324935"/>
    <lineage>
        <taxon>Bacteria</taxon>
        <taxon>Pseudomonadati</taxon>
        <taxon>Verrucomicrobiota</taxon>
        <taxon>Verrucomicrobiia</taxon>
        <taxon>Limisphaerales</taxon>
        <taxon>Limisphaeraceae</taxon>
        <taxon>Limisphaera</taxon>
    </lineage>
</organism>
<dbReference type="Proteomes" id="UP000477311">
    <property type="component" value="Unassembled WGS sequence"/>
</dbReference>
<accession>A0A6M1RS90</accession>
<dbReference type="GO" id="GO:0060090">
    <property type="term" value="F:molecular adaptor activity"/>
    <property type="evidence" value="ECO:0007669"/>
    <property type="project" value="InterPro"/>
</dbReference>
<dbReference type="PANTHER" id="PTHR13323">
    <property type="entry name" value="LATE ENDOSOMAL/LYSOSOMAL MP1 INTERACTING PROTEIN"/>
    <property type="match status" value="1"/>
</dbReference>
<dbReference type="AlphaFoldDB" id="A0A6M1RS90"/>
<keyword evidence="3" id="KW-1185">Reference proteome</keyword>